<dbReference type="SUPFAM" id="SSF50952">
    <property type="entry name" value="Soluble quinoprotein glucose dehydrogenase"/>
    <property type="match status" value="1"/>
</dbReference>
<dbReference type="Gene3D" id="2.120.10.30">
    <property type="entry name" value="TolB, C-terminal domain"/>
    <property type="match status" value="1"/>
</dbReference>
<accession>A0ABV7HWI3</accession>
<evidence type="ECO:0000313" key="2">
    <source>
        <dbReference type="EMBL" id="MFC3155772.1"/>
    </source>
</evidence>
<sequence>MELTRAYPSLSFDRPVAMVQKPSDSSEWYLLEQAGRIMRFANNNDTGSAEVFADLRERVNDSANESGMLSMAFHPDYADNGEVFLYYQTDEPGSDDCCVSQLVRYTVNANGDQLDTSSAEVLLSFTAPYNAKNHFGGHLGFDAAGLLYLSIGDGGSSGDPDNRAQNTANIWGSMIRIDVDGSAPYAIPADNPFAEQSDFLCNTDAQMQSKQAADGACPELYAWGLRNPWRWSFDRANGEIWLADVGQGSWEEVNRIQRGGNYGWRIREGAHCYNPSSGCDTTGLIDPVAEVPQPEFQSITGGYRYRGSDIPGLTGRYVFSDFVTGPLYSLVNNGQGGWSVDPLIADTGLSIAAFAEDQNGELYALSFGGGIYRLALGAQQSNNAPEQYLSATGCVDPADPQTPAEGLVPYQVRAPFWSDGATKQRWLALPNNAQISVDAEQDWHLPVGSVLVKNFYLAGAPIETRLFKHHDNGEWAGYSYAWNDDGTDAELIVGGAEQLRAGQSWIYPSATQCLQCHTEAAGFSLGLQTAQLNSSIIYPSTGRTANQLATLETVGMLAATDNSAPLADPMDQALPVDDRARAYLHTNCAQCHQPGGNTNVAIDLRATRALADMSICNAPPQNGELGISDARLVVPGDADRSVLLARIALRDHAQQMPPIGSNLVDESGVALLREWIDGLRTCE</sequence>
<dbReference type="InterPro" id="IPR011042">
    <property type="entry name" value="6-blade_b-propeller_TolB-like"/>
</dbReference>
<dbReference type="EMBL" id="JBHRTL010000007">
    <property type="protein sequence ID" value="MFC3155772.1"/>
    <property type="molecule type" value="Genomic_DNA"/>
</dbReference>
<comment type="caution">
    <text evidence="2">The sequence shown here is derived from an EMBL/GenBank/DDBJ whole genome shotgun (WGS) entry which is preliminary data.</text>
</comment>
<dbReference type="PANTHER" id="PTHR19328:SF75">
    <property type="entry name" value="ALDOSE SUGAR DEHYDROGENASE YLII"/>
    <property type="match status" value="1"/>
</dbReference>
<organism evidence="2 3">
    <name type="scientific">Gilvimarinus japonicus</name>
    <dbReference type="NCBI Taxonomy" id="1796469"/>
    <lineage>
        <taxon>Bacteria</taxon>
        <taxon>Pseudomonadati</taxon>
        <taxon>Pseudomonadota</taxon>
        <taxon>Gammaproteobacteria</taxon>
        <taxon>Cellvibrionales</taxon>
        <taxon>Cellvibrionaceae</taxon>
        <taxon>Gilvimarinus</taxon>
    </lineage>
</organism>
<dbReference type="Pfam" id="PF07995">
    <property type="entry name" value="GSDH"/>
    <property type="match status" value="1"/>
</dbReference>
<dbReference type="InterPro" id="IPR036280">
    <property type="entry name" value="Multihaem_cyt_sf"/>
</dbReference>
<dbReference type="Proteomes" id="UP001595548">
    <property type="component" value="Unassembled WGS sequence"/>
</dbReference>
<feature type="domain" description="Glucose/Sorbosone dehydrogenase" evidence="1">
    <location>
        <begin position="13"/>
        <end position="366"/>
    </location>
</feature>
<proteinExistence type="predicted"/>
<dbReference type="InterPro" id="IPR012938">
    <property type="entry name" value="Glc/Sorbosone_DH"/>
</dbReference>
<dbReference type="PANTHER" id="PTHR19328">
    <property type="entry name" value="HEDGEHOG-INTERACTING PROTEIN"/>
    <property type="match status" value="1"/>
</dbReference>
<evidence type="ECO:0000259" key="1">
    <source>
        <dbReference type="Pfam" id="PF07995"/>
    </source>
</evidence>
<keyword evidence="3" id="KW-1185">Reference proteome</keyword>
<reference evidence="3" key="1">
    <citation type="journal article" date="2019" name="Int. J. Syst. Evol. Microbiol.">
        <title>The Global Catalogue of Microorganisms (GCM) 10K type strain sequencing project: providing services to taxonomists for standard genome sequencing and annotation.</title>
        <authorList>
            <consortium name="The Broad Institute Genomics Platform"/>
            <consortium name="The Broad Institute Genome Sequencing Center for Infectious Disease"/>
            <person name="Wu L."/>
            <person name="Ma J."/>
        </authorList>
    </citation>
    <scope>NUCLEOTIDE SEQUENCE [LARGE SCALE GENOMIC DNA]</scope>
    <source>
        <strain evidence="3">KCTC 52141</strain>
    </source>
</reference>
<dbReference type="InterPro" id="IPR011041">
    <property type="entry name" value="Quinoprot_gluc/sorb_DH_b-prop"/>
</dbReference>
<gene>
    <name evidence="2" type="ORF">ACFOEB_11225</name>
</gene>
<dbReference type="SUPFAM" id="SSF48695">
    <property type="entry name" value="Multiheme cytochromes"/>
    <property type="match status" value="1"/>
</dbReference>
<protein>
    <submittedName>
        <fullName evidence="2">PQQ-dependent sugar dehydrogenase</fullName>
    </submittedName>
</protein>
<name>A0ABV7HWI3_9GAMM</name>
<dbReference type="RefSeq" id="WP_382416708.1">
    <property type="nucleotide sequence ID" value="NZ_AP031500.1"/>
</dbReference>
<evidence type="ECO:0000313" key="3">
    <source>
        <dbReference type="Proteomes" id="UP001595548"/>
    </source>
</evidence>